<evidence type="ECO:0000256" key="7">
    <source>
        <dbReference type="ARBA" id="ARBA00022840"/>
    </source>
</evidence>
<keyword evidence="10" id="KW-0812">Transmembrane</keyword>
<feature type="transmembrane region" description="Helical" evidence="10">
    <location>
        <begin position="142"/>
        <end position="163"/>
    </location>
</feature>
<keyword evidence="10" id="KW-1133">Transmembrane helix</keyword>
<dbReference type="PANTHER" id="PTHR24421:SF10">
    <property type="entry name" value="NITRATE_NITRITE SENSOR PROTEIN NARQ"/>
    <property type="match status" value="1"/>
</dbReference>
<name>A0ABV8LX72_9ACTN</name>
<reference evidence="14" key="1">
    <citation type="journal article" date="2019" name="Int. J. Syst. Evol. Microbiol.">
        <title>The Global Catalogue of Microorganisms (GCM) 10K type strain sequencing project: providing services to taxonomists for standard genome sequencing and annotation.</title>
        <authorList>
            <consortium name="The Broad Institute Genomics Platform"/>
            <consortium name="The Broad Institute Genome Sequencing Center for Infectious Disease"/>
            <person name="Wu L."/>
            <person name="Ma J."/>
        </authorList>
    </citation>
    <scope>NUCLEOTIDE SEQUENCE [LARGE SCALE GENOMIC DNA]</scope>
    <source>
        <strain evidence="14">CGMCC 4.7289</strain>
    </source>
</reference>
<keyword evidence="14" id="KW-1185">Reference proteome</keyword>
<comment type="caution">
    <text evidence="13">The sequence shown here is derived from an EMBL/GenBank/DDBJ whole genome shotgun (WGS) entry which is preliminary data.</text>
</comment>
<keyword evidence="10" id="KW-0472">Membrane</keyword>
<accession>A0ABV8LX72</accession>
<evidence type="ECO:0000313" key="14">
    <source>
        <dbReference type="Proteomes" id="UP001595816"/>
    </source>
</evidence>
<evidence type="ECO:0000256" key="9">
    <source>
        <dbReference type="SAM" id="MobiDB-lite"/>
    </source>
</evidence>
<sequence length="382" mass="39060">MTTWEQFERRLVSAANAALAATFAVVLAGVALAVSITWGGRAALFDISAGAATAVFALVRDRLPGSAAALGALGVAAIAVPIASAAELPREPGPAMILALSVLVGSAIRRLSTGWGVGLTIGYAVIVVGSHLLAPASSSDVITAFATAGWFGAVAAGLLLRLVDLRRRFAAERVRRDERVALARELHDVAAHHLTGIVVQAQAARIVARTRPAEVTGALDQIETAAAEALTATRRVVGVLRDSGDAPPTTPQPESLADLVRRFPGPAVDLRTPPGFASGADWPPELAATVYRIVQESLTNVARHAPSARHVTVGLAESPGVVTVEVADDGDPRRPGSSSTGDGHGLLGMRERVEALGGTLDAGPGPRGWLVRAVLPGSGGAA</sequence>
<dbReference type="Gene3D" id="1.20.5.1930">
    <property type="match status" value="1"/>
</dbReference>
<comment type="catalytic activity">
    <reaction evidence="1">
        <text>ATP + protein L-histidine = ADP + protein N-phospho-L-histidine.</text>
        <dbReference type="EC" id="2.7.13.3"/>
    </reaction>
</comment>
<evidence type="ECO:0000256" key="8">
    <source>
        <dbReference type="ARBA" id="ARBA00023012"/>
    </source>
</evidence>
<evidence type="ECO:0000256" key="5">
    <source>
        <dbReference type="ARBA" id="ARBA00022741"/>
    </source>
</evidence>
<evidence type="ECO:0000313" key="13">
    <source>
        <dbReference type="EMBL" id="MFC4135662.1"/>
    </source>
</evidence>
<dbReference type="InterPro" id="IPR011712">
    <property type="entry name" value="Sig_transdc_His_kin_sub3_dim/P"/>
</dbReference>
<evidence type="ECO:0000259" key="12">
    <source>
        <dbReference type="Pfam" id="PF07730"/>
    </source>
</evidence>
<dbReference type="SUPFAM" id="SSF55874">
    <property type="entry name" value="ATPase domain of HSP90 chaperone/DNA topoisomerase II/histidine kinase"/>
    <property type="match status" value="1"/>
</dbReference>
<evidence type="ECO:0000259" key="11">
    <source>
        <dbReference type="Pfam" id="PF02518"/>
    </source>
</evidence>
<evidence type="ECO:0000256" key="4">
    <source>
        <dbReference type="ARBA" id="ARBA00022679"/>
    </source>
</evidence>
<feature type="domain" description="Signal transduction histidine kinase subgroup 3 dimerisation and phosphoacceptor" evidence="12">
    <location>
        <begin position="178"/>
        <end position="243"/>
    </location>
</feature>
<feature type="domain" description="Histidine kinase/HSP90-like ATPase" evidence="11">
    <location>
        <begin position="289"/>
        <end position="375"/>
    </location>
</feature>
<keyword evidence="4" id="KW-0808">Transferase</keyword>
<feature type="transmembrane region" description="Helical" evidence="10">
    <location>
        <begin position="42"/>
        <end position="59"/>
    </location>
</feature>
<feature type="transmembrane region" description="Helical" evidence="10">
    <location>
        <begin position="12"/>
        <end position="36"/>
    </location>
</feature>
<feature type="transmembrane region" description="Helical" evidence="10">
    <location>
        <begin position="115"/>
        <end position="136"/>
    </location>
</feature>
<keyword evidence="3" id="KW-0597">Phosphoprotein</keyword>
<evidence type="ECO:0000256" key="6">
    <source>
        <dbReference type="ARBA" id="ARBA00022777"/>
    </source>
</evidence>
<evidence type="ECO:0000256" key="2">
    <source>
        <dbReference type="ARBA" id="ARBA00012438"/>
    </source>
</evidence>
<dbReference type="InterPro" id="IPR050482">
    <property type="entry name" value="Sensor_HK_TwoCompSys"/>
</dbReference>
<proteinExistence type="predicted"/>
<evidence type="ECO:0000256" key="1">
    <source>
        <dbReference type="ARBA" id="ARBA00000085"/>
    </source>
</evidence>
<dbReference type="RefSeq" id="WP_253749985.1">
    <property type="nucleotide sequence ID" value="NZ_JAMZDZ010000001.1"/>
</dbReference>
<feature type="transmembrane region" description="Helical" evidence="10">
    <location>
        <begin position="66"/>
        <end position="86"/>
    </location>
</feature>
<evidence type="ECO:0000256" key="10">
    <source>
        <dbReference type="SAM" id="Phobius"/>
    </source>
</evidence>
<organism evidence="13 14">
    <name type="scientific">Hamadaea flava</name>
    <dbReference type="NCBI Taxonomy" id="1742688"/>
    <lineage>
        <taxon>Bacteria</taxon>
        <taxon>Bacillati</taxon>
        <taxon>Actinomycetota</taxon>
        <taxon>Actinomycetes</taxon>
        <taxon>Micromonosporales</taxon>
        <taxon>Micromonosporaceae</taxon>
        <taxon>Hamadaea</taxon>
    </lineage>
</organism>
<dbReference type="EC" id="2.7.13.3" evidence="2"/>
<feature type="region of interest" description="Disordered" evidence="9">
    <location>
        <begin position="326"/>
        <end position="347"/>
    </location>
</feature>
<protein>
    <recommendedName>
        <fullName evidence="2">histidine kinase</fullName>
        <ecNumber evidence="2">2.7.13.3</ecNumber>
    </recommendedName>
</protein>
<feature type="transmembrane region" description="Helical" evidence="10">
    <location>
        <begin position="92"/>
        <end position="108"/>
    </location>
</feature>
<dbReference type="InterPro" id="IPR003594">
    <property type="entry name" value="HATPase_dom"/>
</dbReference>
<dbReference type="Pfam" id="PF02518">
    <property type="entry name" value="HATPase_c"/>
    <property type="match status" value="1"/>
</dbReference>
<dbReference type="EMBL" id="JBHSAY010000023">
    <property type="protein sequence ID" value="MFC4135662.1"/>
    <property type="molecule type" value="Genomic_DNA"/>
</dbReference>
<dbReference type="Proteomes" id="UP001595816">
    <property type="component" value="Unassembled WGS sequence"/>
</dbReference>
<keyword evidence="8" id="KW-0902">Two-component regulatory system</keyword>
<dbReference type="PANTHER" id="PTHR24421">
    <property type="entry name" value="NITRATE/NITRITE SENSOR PROTEIN NARX-RELATED"/>
    <property type="match status" value="1"/>
</dbReference>
<dbReference type="GO" id="GO:0016301">
    <property type="term" value="F:kinase activity"/>
    <property type="evidence" value="ECO:0007669"/>
    <property type="project" value="UniProtKB-KW"/>
</dbReference>
<dbReference type="CDD" id="cd16917">
    <property type="entry name" value="HATPase_UhpB-NarQ-NarX-like"/>
    <property type="match status" value="1"/>
</dbReference>
<evidence type="ECO:0000256" key="3">
    <source>
        <dbReference type="ARBA" id="ARBA00022553"/>
    </source>
</evidence>
<keyword evidence="6 13" id="KW-0418">Kinase</keyword>
<dbReference type="Pfam" id="PF07730">
    <property type="entry name" value="HisKA_3"/>
    <property type="match status" value="1"/>
</dbReference>
<keyword evidence="5" id="KW-0547">Nucleotide-binding</keyword>
<keyword evidence="7" id="KW-0067">ATP-binding</keyword>
<dbReference type="Gene3D" id="3.30.565.10">
    <property type="entry name" value="Histidine kinase-like ATPase, C-terminal domain"/>
    <property type="match status" value="1"/>
</dbReference>
<dbReference type="InterPro" id="IPR036890">
    <property type="entry name" value="HATPase_C_sf"/>
</dbReference>
<gene>
    <name evidence="13" type="ORF">ACFOZ4_34045</name>
</gene>